<dbReference type="CDD" id="cd17557">
    <property type="entry name" value="REC_Rcp-like"/>
    <property type="match status" value="1"/>
</dbReference>
<dbReference type="InterPro" id="IPR011006">
    <property type="entry name" value="CheY-like_superfamily"/>
</dbReference>
<dbReference type="SMART" id="SM00448">
    <property type="entry name" value="REC"/>
    <property type="match status" value="1"/>
</dbReference>
<name>A0A318RYZ1_9DEIO</name>
<dbReference type="EMBL" id="QJSX01000027">
    <property type="protein sequence ID" value="PYE48688.1"/>
    <property type="molecule type" value="Genomic_DNA"/>
</dbReference>
<dbReference type="Pfam" id="PF00072">
    <property type="entry name" value="Response_reg"/>
    <property type="match status" value="1"/>
</dbReference>
<dbReference type="PROSITE" id="PS50110">
    <property type="entry name" value="RESPONSE_REGULATORY"/>
    <property type="match status" value="1"/>
</dbReference>
<dbReference type="Proteomes" id="UP000248326">
    <property type="component" value="Unassembled WGS sequence"/>
</dbReference>
<dbReference type="OrthoDB" id="9785718at2"/>
<reference evidence="3 4" key="1">
    <citation type="submission" date="2018-06" db="EMBL/GenBank/DDBJ databases">
        <title>Genomic Encyclopedia of Type Strains, Phase IV (KMG-IV): sequencing the most valuable type-strain genomes for metagenomic binning, comparative biology and taxonomic classification.</title>
        <authorList>
            <person name="Goeker M."/>
        </authorList>
    </citation>
    <scope>NUCLEOTIDE SEQUENCE [LARGE SCALE GENOMIC DNA]</scope>
    <source>
        <strain evidence="3 4">DSM 18048</strain>
    </source>
</reference>
<evidence type="ECO:0000256" key="1">
    <source>
        <dbReference type="PROSITE-ProRule" id="PRU00169"/>
    </source>
</evidence>
<evidence type="ECO:0000313" key="3">
    <source>
        <dbReference type="EMBL" id="PYE48688.1"/>
    </source>
</evidence>
<dbReference type="Gene3D" id="3.40.50.2300">
    <property type="match status" value="1"/>
</dbReference>
<accession>A0A318RYZ1</accession>
<dbReference type="PANTHER" id="PTHR44520">
    <property type="entry name" value="RESPONSE REGULATOR RCP1-RELATED"/>
    <property type="match status" value="1"/>
</dbReference>
<protein>
    <submittedName>
        <fullName evidence="3">CheY-like chemotaxis protein</fullName>
    </submittedName>
</protein>
<proteinExistence type="predicted"/>
<organism evidence="3 4">
    <name type="scientific">Deinococcus yavapaiensis KR-236</name>
    <dbReference type="NCBI Taxonomy" id="694435"/>
    <lineage>
        <taxon>Bacteria</taxon>
        <taxon>Thermotogati</taxon>
        <taxon>Deinococcota</taxon>
        <taxon>Deinococci</taxon>
        <taxon>Deinococcales</taxon>
        <taxon>Deinococcaceae</taxon>
        <taxon>Deinococcus</taxon>
    </lineage>
</organism>
<sequence length="151" mass="16898">MSDPRVIDILLVEDNVTDVVLTREVFAEASVPNEVHVARDGVEALSFLRREGSYEESPTPDVILLDINMPRMSGLEFLATLKNDPQLRHIPVIMLTTSAAERDVERSYELHANAYITKPVDFGAFSIMMHTFEAFWLSIARLPSVSAKPAI</sequence>
<keyword evidence="4" id="KW-1185">Reference proteome</keyword>
<dbReference type="SUPFAM" id="SSF52172">
    <property type="entry name" value="CheY-like"/>
    <property type="match status" value="1"/>
</dbReference>
<dbReference type="InterPro" id="IPR001789">
    <property type="entry name" value="Sig_transdc_resp-reg_receiver"/>
</dbReference>
<gene>
    <name evidence="3" type="ORF">DES52_12722</name>
</gene>
<evidence type="ECO:0000259" key="2">
    <source>
        <dbReference type="PROSITE" id="PS50110"/>
    </source>
</evidence>
<dbReference type="InterPro" id="IPR052893">
    <property type="entry name" value="TCS_response_regulator"/>
</dbReference>
<feature type="domain" description="Response regulatory" evidence="2">
    <location>
        <begin position="8"/>
        <end position="133"/>
    </location>
</feature>
<feature type="modified residue" description="4-aspartylphosphate" evidence="1">
    <location>
        <position position="66"/>
    </location>
</feature>
<keyword evidence="1" id="KW-0597">Phosphoprotein</keyword>
<dbReference type="PANTHER" id="PTHR44520:SF2">
    <property type="entry name" value="RESPONSE REGULATOR RCP1"/>
    <property type="match status" value="1"/>
</dbReference>
<dbReference type="AlphaFoldDB" id="A0A318RYZ1"/>
<evidence type="ECO:0000313" key="4">
    <source>
        <dbReference type="Proteomes" id="UP000248326"/>
    </source>
</evidence>
<dbReference type="GO" id="GO:0000160">
    <property type="term" value="P:phosphorelay signal transduction system"/>
    <property type="evidence" value="ECO:0007669"/>
    <property type="project" value="InterPro"/>
</dbReference>
<dbReference type="RefSeq" id="WP_110888851.1">
    <property type="nucleotide sequence ID" value="NZ_QJSX01000027.1"/>
</dbReference>
<comment type="caution">
    <text evidence="3">The sequence shown here is derived from an EMBL/GenBank/DDBJ whole genome shotgun (WGS) entry which is preliminary data.</text>
</comment>